<proteinExistence type="predicted"/>
<protein>
    <submittedName>
        <fullName evidence="2">DUF397 domain-containing protein</fullName>
    </submittedName>
</protein>
<keyword evidence="3" id="KW-1185">Reference proteome</keyword>
<reference evidence="2" key="1">
    <citation type="submission" date="2022-10" db="EMBL/GenBank/DDBJ databases">
        <title>The complete genomes of actinobacterial strains from the NBC collection.</title>
        <authorList>
            <person name="Joergensen T.S."/>
            <person name="Alvarez Arevalo M."/>
            <person name="Sterndorff E.B."/>
            <person name="Faurdal D."/>
            <person name="Vuksanovic O."/>
            <person name="Mourched A.-S."/>
            <person name="Charusanti P."/>
            <person name="Shaw S."/>
            <person name="Blin K."/>
            <person name="Weber T."/>
        </authorList>
    </citation>
    <scope>NUCLEOTIDE SEQUENCE</scope>
    <source>
        <strain evidence="2">NBC_00222</strain>
    </source>
</reference>
<accession>A0ABZ1UEW7</accession>
<evidence type="ECO:0000313" key="3">
    <source>
        <dbReference type="Proteomes" id="UP001432222"/>
    </source>
</evidence>
<sequence>MAEITWQKSSFSGPEPENACLELARDAADRRLLRESDEMATVMVTDAALLRALLLAVKAGEFDHLA</sequence>
<dbReference type="Proteomes" id="UP001432222">
    <property type="component" value="Chromosome"/>
</dbReference>
<dbReference type="InterPro" id="IPR007278">
    <property type="entry name" value="DUF397"/>
</dbReference>
<evidence type="ECO:0000259" key="1">
    <source>
        <dbReference type="Pfam" id="PF04149"/>
    </source>
</evidence>
<feature type="domain" description="DUF397" evidence="1">
    <location>
        <begin position="5"/>
        <end position="58"/>
    </location>
</feature>
<dbReference type="EMBL" id="CP108110">
    <property type="protein sequence ID" value="WUQ88924.1"/>
    <property type="molecule type" value="Genomic_DNA"/>
</dbReference>
<organism evidence="2 3">
    <name type="scientific">Kitasatospora purpeofusca</name>
    <dbReference type="NCBI Taxonomy" id="67352"/>
    <lineage>
        <taxon>Bacteria</taxon>
        <taxon>Bacillati</taxon>
        <taxon>Actinomycetota</taxon>
        <taxon>Actinomycetes</taxon>
        <taxon>Kitasatosporales</taxon>
        <taxon>Streptomycetaceae</taxon>
        <taxon>Kitasatospora</taxon>
    </lineage>
</organism>
<evidence type="ECO:0000313" key="2">
    <source>
        <dbReference type="EMBL" id="WUQ88924.1"/>
    </source>
</evidence>
<name>A0ABZ1UEW7_9ACTN</name>
<dbReference type="Pfam" id="PF04149">
    <property type="entry name" value="DUF397"/>
    <property type="match status" value="1"/>
</dbReference>
<gene>
    <name evidence="2" type="ORF">OHA16_24450</name>
</gene>